<dbReference type="Gene3D" id="1.20.58.1210">
    <property type="entry name" value="Exo84p, N-terminal helical domain"/>
    <property type="match status" value="1"/>
</dbReference>
<dbReference type="InterPro" id="IPR042560">
    <property type="entry name" value="Exo84_C_2"/>
</dbReference>
<sequence>MSLEPPNQSLRSHRQTANPHVMAAAVQKQKPYIQDSTHLQLPNVGDKDRERVGNMVKRRFSARIPGQGVPYDAAAAPSLPVGAGSMIDDAVAAGGVPVTKSKTMTSPAKAAPVASGASGMLLKEDLDAHTFVTQQLATSNAEEVDRFVSKLKSLKSRLVDEQREAMYTNYNSFLTVNKEILALNSEVKSLGQAVSNFNVAVSAMVEDALESTSSKSQESSQSSLALPDSSARNRNSMVMLENMWANELASLFKHVEGAVKYLPAIPGRHVVAESGAWYQLNAATWKPLRPVHMFLLNDHLLIAAKNRKKDNMQMQQTQTLVADQCWPLSDIEFLDLSVSRRGTHPVVPNAVSVVCGGVTCVYQTEKPAQHAKVVSAFKKVAGEGRKNDTNKTQQQIRLRESMTYYAARNPSLRGHKELLQGLSNSKGHSRSSSVDITGRTKNLREIDDLVNDLDVKIAHRRFAEATDIILENIKDDKESTDITQQVLDIKLHQRQDELVAHLIDDVATDTSNTAVTHALGLLVRLGHGDQARGVYLETRRNLIHKRTRQVELLGDIPGYIAQVAVTYFRLIRSTAEVFRKCYTDNHLASSIAEWAKSMVEEFVLLFARQLYGVKPDTQTYQQCVSITRQQAAQLSEVGLNLDYLLDYVLSPARASKA</sequence>
<evidence type="ECO:0000313" key="8">
    <source>
        <dbReference type="EMBL" id="AOW06978.1"/>
    </source>
</evidence>
<comment type="subcellular location">
    <subcellularLocation>
        <location evidence="1">Cytoplasmic vesicle</location>
        <location evidence="1">Secretory vesicle</location>
    </subcellularLocation>
</comment>
<dbReference type="Pfam" id="PF08700">
    <property type="entry name" value="VPS51_Exo84_N"/>
    <property type="match status" value="1"/>
</dbReference>
<dbReference type="GO" id="GO:0006887">
    <property type="term" value="P:exocytosis"/>
    <property type="evidence" value="ECO:0007669"/>
    <property type="project" value="UniProtKB-KW"/>
</dbReference>
<keyword evidence="5" id="KW-0268">Exocytosis</keyword>
<dbReference type="Gene3D" id="1.20.58.1220">
    <property type="entry name" value="Exo84p, C-terminal helical domain"/>
    <property type="match status" value="1"/>
</dbReference>
<dbReference type="GO" id="GO:0000145">
    <property type="term" value="C:exocyst"/>
    <property type="evidence" value="ECO:0007669"/>
    <property type="project" value="InterPro"/>
</dbReference>
<keyword evidence="6" id="KW-0653">Protein transport</keyword>
<feature type="domain" description="Exocyst component Exo84 C-terminal" evidence="7">
    <location>
        <begin position="444"/>
        <end position="641"/>
    </location>
</feature>
<dbReference type="VEuPathDB" id="FungiDB:YALI0_F11143g"/>
<dbReference type="Pfam" id="PF25345">
    <property type="entry name" value="PH_EXO84"/>
    <property type="match status" value="1"/>
</dbReference>
<dbReference type="PANTHER" id="PTHR21426:SF12">
    <property type="entry name" value="EXOCYST COMPLEX COMPONENT 8"/>
    <property type="match status" value="1"/>
</dbReference>
<name>A0A1D8NMY9_YARLL</name>
<dbReference type="Pfam" id="PF16528">
    <property type="entry name" value="Exo84_C"/>
    <property type="match status" value="1"/>
</dbReference>
<organism evidence="8 10">
    <name type="scientific">Yarrowia lipolytica</name>
    <name type="common">Candida lipolytica</name>
    <dbReference type="NCBI Taxonomy" id="4952"/>
    <lineage>
        <taxon>Eukaryota</taxon>
        <taxon>Fungi</taxon>
        <taxon>Dikarya</taxon>
        <taxon>Ascomycota</taxon>
        <taxon>Saccharomycotina</taxon>
        <taxon>Dipodascomycetes</taxon>
        <taxon>Dipodascales</taxon>
        <taxon>Dipodascales incertae sedis</taxon>
        <taxon>Yarrowia</taxon>
    </lineage>
</organism>
<dbReference type="PANTHER" id="PTHR21426">
    <property type="entry name" value="EXOCYST COMPLEX COMPONENT 8"/>
    <property type="match status" value="1"/>
</dbReference>
<reference evidence="8 10" key="1">
    <citation type="journal article" date="2016" name="PLoS ONE">
        <title>Sequence Assembly of Yarrowia lipolytica Strain W29/CLIB89 Shows Transposable Element Diversity.</title>
        <authorList>
            <person name="Magnan C."/>
            <person name="Yu J."/>
            <person name="Chang I."/>
            <person name="Jahn E."/>
            <person name="Kanomata Y."/>
            <person name="Wu J."/>
            <person name="Zeller M."/>
            <person name="Oakes M."/>
            <person name="Baldi P."/>
            <person name="Sandmeyer S."/>
        </authorList>
    </citation>
    <scope>NUCLEOTIDE SEQUENCE [LARGE SCALE GENOMIC DNA]</scope>
    <source>
        <strain evidence="8">CLIB89</strain>
        <strain evidence="10">CLIB89(W29)</strain>
    </source>
</reference>
<keyword evidence="4" id="KW-0813">Transport</keyword>
<dbReference type="SUPFAM" id="SSF50729">
    <property type="entry name" value="PH domain-like"/>
    <property type="match status" value="1"/>
</dbReference>
<evidence type="ECO:0000256" key="3">
    <source>
        <dbReference type="ARBA" id="ARBA00021269"/>
    </source>
</evidence>
<comment type="similarity">
    <text evidence="2">Belongs to the EXO84 family.</text>
</comment>
<protein>
    <recommendedName>
        <fullName evidence="3">Exocyst complex component EXO84</fullName>
    </recommendedName>
</protein>
<dbReference type="SMR" id="A0A1D8NMY9"/>
<dbReference type="InterPro" id="IPR032403">
    <property type="entry name" value="Exo84_C"/>
</dbReference>
<dbReference type="OMA" id="AAWLPNR"/>
<dbReference type="eggNOG" id="KOG2215">
    <property type="taxonomic scope" value="Eukaryota"/>
</dbReference>
<evidence type="ECO:0000313" key="11">
    <source>
        <dbReference type="Proteomes" id="UP000256601"/>
    </source>
</evidence>
<dbReference type="InterPro" id="IPR011993">
    <property type="entry name" value="PH-like_dom_sf"/>
</dbReference>
<dbReference type="GeneID" id="2908180"/>
<reference evidence="9 11" key="2">
    <citation type="submission" date="2018-07" db="EMBL/GenBank/DDBJ databases">
        <title>Draft Genome Assemblies for Five Robust Yarrowia lipolytica Strains Exhibiting High Lipid Production and Pentose Sugar Utilization and Sugar Alcohol Secretion from Undetoxified Lignocellulosic Biomass Hydrolysates.</title>
        <authorList>
            <consortium name="DOE Joint Genome Institute"/>
            <person name="Walker C."/>
            <person name="Ryu S."/>
            <person name="Na H."/>
            <person name="Zane M."/>
            <person name="LaButti K."/>
            <person name="Lipzen A."/>
            <person name="Haridas S."/>
            <person name="Barry K."/>
            <person name="Grigoriev I.V."/>
            <person name="Quarterman J."/>
            <person name="Slininger P."/>
            <person name="Dien B."/>
            <person name="Trinh C.T."/>
        </authorList>
    </citation>
    <scope>NUCLEOTIDE SEQUENCE [LARGE SCALE GENOMIC DNA]</scope>
    <source>
        <strain evidence="9 11">YB392</strain>
    </source>
</reference>
<dbReference type="KEGG" id="yli:2908180"/>
<evidence type="ECO:0000256" key="6">
    <source>
        <dbReference type="ARBA" id="ARBA00022927"/>
    </source>
</evidence>
<evidence type="ECO:0000259" key="7">
    <source>
        <dbReference type="Pfam" id="PF16528"/>
    </source>
</evidence>
<dbReference type="EMBL" id="KZ858958">
    <property type="protein sequence ID" value="RDW27846.1"/>
    <property type="molecule type" value="Genomic_DNA"/>
</dbReference>
<dbReference type="InterPro" id="IPR016159">
    <property type="entry name" value="Cullin_repeat-like_dom_sf"/>
</dbReference>
<dbReference type="EMBL" id="CP017558">
    <property type="protein sequence ID" value="AOW06978.1"/>
    <property type="molecule type" value="Genomic_DNA"/>
</dbReference>
<dbReference type="SUPFAM" id="SSF74788">
    <property type="entry name" value="Cullin repeat-like"/>
    <property type="match status" value="1"/>
</dbReference>
<evidence type="ECO:0000256" key="4">
    <source>
        <dbReference type="ARBA" id="ARBA00022448"/>
    </source>
</evidence>
<evidence type="ECO:0000256" key="5">
    <source>
        <dbReference type="ARBA" id="ARBA00022483"/>
    </source>
</evidence>
<proteinExistence type="inferred from homology"/>
<dbReference type="InterPro" id="IPR033961">
    <property type="entry name" value="Exo84"/>
</dbReference>
<dbReference type="AlphaFoldDB" id="A0A1D8NMY9"/>
<dbReference type="GO" id="GO:0015031">
    <property type="term" value="P:protein transport"/>
    <property type="evidence" value="ECO:0007669"/>
    <property type="project" value="UniProtKB-KW"/>
</dbReference>
<evidence type="ECO:0000256" key="2">
    <source>
        <dbReference type="ARBA" id="ARBA00007210"/>
    </source>
</evidence>
<evidence type="ECO:0000313" key="9">
    <source>
        <dbReference type="EMBL" id="RDW27846.1"/>
    </source>
</evidence>
<gene>
    <name evidence="9" type="ORF">B0I71DRAFT_128385</name>
    <name evidence="8" type="ORF">YALI1_F14793g</name>
</gene>
<accession>A0A1D8NMY9</accession>
<dbReference type="VEuPathDB" id="FungiDB:YALI1_F14793g"/>
<dbReference type="Proteomes" id="UP000182444">
    <property type="component" value="Chromosome 1F"/>
</dbReference>
<dbReference type="Gene3D" id="2.30.29.30">
    <property type="entry name" value="Pleckstrin-homology domain (PH domain)/Phosphotyrosine-binding domain (PTB)"/>
    <property type="match status" value="1"/>
</dbReference>
<dbReference type="InterPro" id="IPR042561">
    <property type="entry name" value="Exo84_C_1"/>
</dbReference>
<evidence type="ECO:0000256" key="1">
    <source>
        <dbReference type="ARBA" id="ARBA00004398"/>
    </source>
</evidence>
<dbReference type="GO" id="GO:0006893">
    <property type="term" value="P:Golgi to plasma membrane transport"/>
    <property type="evidence" value="ECO:0007669"/>
    <property type="project" value="TreeGrafter"/>
</dbReference>
<dbReference type="Proteomes" id="UP000256601">
    <property type="component" value="Unassembled WGS sequence"/>
</dbReference>
<evidence type="ECO:0000313" key="10">
    <source>
        <dbReference type="Proteomes" id="UP000182444"/>
    </source>
</evidence>
<dbReference type="GO" id="GO:0030133">
    <property type="term" value="C:transport vesicle"/>
    <property type="evidence" value="ECO:0007669"/>
    <property type="project" value="UniProtKB-SubCell"/>
</dbReference>